<gene>
    <name evidence="4" type="ORF">WG900_04785</name>
</gene>
<evidence type="ECO:0000313" key="4">
    <source>
        <dbReference type="EMBL" id="MEJ6009230.1"/>
    </source>
</evidence>
<sequence>MDQDRLKRLRFRAWHRGTREADYMIGCFFDRFHGEWDVEQVEWFEALIEEEDVDILGWALGTLSVPDEYAGPMMERMRQLDYVEIPR</sequence>
<protein>
    <recommendedName>
        <fullName evidence="2">FAD assembly factor SdhE</fullName>
    </recommendedName>
</protein>
<comment type="caution">
    <text evidence="4">The sequence shown here is derived from an EMBL/GenBank/DDBJ whole genome shotgun (WGS) entry which is preliminary data.</text>
</comment>
<name>A0ABU8S5Z4_9SPHN</name>
<evidence type="ECO:0000256" key="3">
    <source>
        <dbReference type="ARBA" id="ARBA00023186"/>
    </source>
</evidence>
<dbReference type="EMBL" id="JBBHJY010000001">
    <property type="protein sequence ID" value="MEJ6009230.1"/>
    <property type="molecule type" value="Genomic_DNA"/>
</dbReference>
<dbReference type="RefSeq" id="WP_339965107.1">
    <property type="nucleotide sequence ID" value="NZ_JBBHJY010000001.1"/>
</dbReference>
<evidence type="ECO:0000256" key="2">
    <source>
        <dbReference type="ARBA" id="ARBA00019418"/>
    </source>
</evidence>
<organism evidence="4 5">
    <name type="scientific">Novosphingobium aquae</name>
    <dbReference type="NCBI Taxonomy" id="3133435"/>
    <lineage>
        <taxon>Bacteria</taxon>
        <taxon>Pseudomonadati</taxon>
        <taxon>Pseudomonadota</taxon>
        <taxon>Alphaproteobacteria</taxon>
        <taxon>Sphingomonadales</taxon>
        <taxon>Sphingomonadaceae</taxon>
        <taxon>Novosphingobium</taxon>
    </lineage>
</organism>
<accession>A0ABU8S5Z4</accession>
<dbReference type="InterPro" id="IPR036714">
    <property type="entry name" value="SDH_sf"/>
</dbReference>
<keyword evidence="5" id="KW-1185">Reference proteome</keyword>
<proteinExistence type="inferred from homology"/>
<keyword evidence="3" id="KW-0143">Chaperone</keyword>
<dbReference type="InterPro" id="IPR005631">
    <property type="entry name" value="SDH"/>
</dbReference>
<evidence type="ECO:0000313" key="5">
    <source>
        <dbReference type="Proteomes" id="UP001379235"/>
    </source>
</evidence>
<reference evidence="4 5" key="1">
    <citation type="submission" date="2024-03" db="EMBL/GenBank/DDBJ databases">
        <authorList>
            <person name="Jo J.-H."/>
        </authorList>
    </citation>
    <scope>NUCLEOTIDE SEQUENCE [LARGE SCALE GENOMIC DNA]</scope>
    <source>
        <strain evidence="4 5">AS3R-12</strain>
    </source>
</reference>
<comment type="similarity">
    <text evidence="1">Belongs to the SdhE FAD assembly factor family.</text>
</comment>
<dbReference type="SUPFAM" id="SSF109910">
    <property type="entry name" value="YgfY-like"/>
    <property type="match status" value="1"/>
</dbReference>
<evidence type="ECO:0000256" key="1">
    <source>
        <dbReference type="ARBA" id="ARBA00008571"/>
    </source>
</evidence>
<dbReference type="Pfam" id="PF03937">
    <property type="entry name" value="Sdh5"/>
    <property type="match status" value="1"/>
</dbReference>
<dbReference type="Proteomes" id="UP001379235">
    <property type="component" value="Unassembled WGS sequence"/>
</dbReference>
<dbReference type="Gene3D" id="1.10.150.250">
    <property type="entry name" value="Flavinator of succinate dehydrogenase"/>
    <property type="match status" value="1"/>
</dbReference>